<dbReference type="OrthoDB" id="9768183at2"/>
<dbReference type="HOGENOM" id="CLU_019602_18_2_6"/>
<evidence type="ECO:0000313" key="8">
    <source>
        <dbReference type="EMBL" id="AHF75635.1"/>
    </source>
</evidence>
<reference evidence="8 9" key="1">
    <citation type="journal article" date="2014" name="Genome Biol. Evol.">
        <title>Genome degeneration and adaptation in a nascent stage of symbiosis.</title>
        <authorList>
            <person name="Oakeson K.F."/>
            <person name="Gil R."/>
            <person name="Clayton A.L."/>
            <person name="Dunn D.M."/>
            <person name="von Niederhausern A.C."/>
            <person name="Hamil C."/>
            <person name="Aoyagi A."/>
            <person name="Duval B."/>
            <person name="Baca A."/>
            <person name="Silva F.J."/>
            <person name="Vallier A."/>
            <person name="Jackson D.G."/>
            <person name="Latorre A."/>
            <person name="Weiss R.B."/>
            <person name="Heddi A."/>
            <person name="Moya A."/>
            <person name="Dale C."/>
        </authorList>
    </citation>
    <scope>NUCLEOTIDE SEQUENCE [LARGE SCALE GENOMIC DNA]</scope>
    <source>
        <strain evidence="8 9">HS1</strain>
    </source>
</reference>
<feature type="domain" description="Solute-binding protein family 3/N-terminal" evidence="6">
    <location>
        <begin position="27"/>
        <end position="245"/>
    </location>
</feature>
<organism evidence="8 9">
    <name type="scientific">Sodalis praecaptivus</name>
    <dbReference type="NCBI Taxonomy" id="1239307"/>
    <lineage>
        <taxon>Bacteria</taxon>
        <taxon>Pseudomonadati</taxon>
        <taxon>Pseudomonadota</taxon>
        <taxon>Gammaproteobacteria</taxon>
        <taxon>Enterobacterales</taxon>
        <taxon>Bruguierivoracaceae</taxon>
        <taxon>Sodalis</taxon>
    </lineage>
</organism>
<gene>
    <name evidence="8" type="ORF">Sant_0539</name>
</gene>
<dbReference type="Proteomes" id="UP000019028">
    <property type="component" value="Chromosome"/>
</dbReference>
<keyword evidence="9" id="KW-1185">Reference proteome</keyword>
<sequence>MKLLRCLIPALLLLGSHVIGAQAADKPLRIAVDPTFPPMEYIDQDQHTGFDIDLAQALAKELHRTVQFVDIDYKGLVPAVLANRADIALSAIYITDERKKVVDFSDPYYAGGLVIMVQKNNQTIHGPADLADKKIAVQVGTKSVQFVKEHFPKAQVFEVEKNQEMFNMLETGRADAVVTGKPAAKLYARVRQTTRVLDEQLTVEQYGVVVGKNHPELTQSINQALKTLKSNGVYDALVKKWFESASS</sequence>
<dbReference type="InterPro" id="IPR001320">
    <property type="entry name" value="Iontro_rcpt_C"/>
</dbReference>
<dbReference type="InterPro" id="IPR018313">
    <property type="entry name" value="SBP_3_CS"/>
</dbReference>
<dbReference type="GO" id="GO:0030288">
    <property type="term" value="C:outer membrane-bounded periplasmic space"/>
    <property type="evidence" value="ECO:0007669"/>
    <property type="project" value="UniProtKB-ARBA"/>
</dbReference>
<dbReference type="Gene3D" id="3.40.190.10">
    <property type="entry name" value="Periplasmic binding protein-like II"/>
    <property type="match status" value="2"/>
</dbReference>
<proteinExistence type="inferred from homology"/>
<evidence type="ECO:0000256" key="5">
    <source>
        <dbReference type="SAM" id="SignalP"/>
    </source>
</evidence>
<dbReference type="PANTHER" id="PTHR35936">
    <property type="entry name" value="MEMBRANE-BOUND LYTIC MUREIN TRANSGLYCOSYLASE F"/>
    <property type="match status" value="1"/>
</dbReference>
<dbReference type="SUPFAM" id="SSF53850">
    <property type="entry name" value="Periplasmic binding protein-like II"/>
    <property type="match status" value="1"/>
</dbReference>
<evidence type="ECO:0000256" key="3">
    <source>
        <dbReference type="ARBA" id="ARBA00022729"/>
    </source>
</evidence>
<dbReference type="Pfam" id="PF00497">
    <property type="entry name" value="SBP_bac_3"/>
    <property type="match status" value="1"/>
</dbReference>
<evidence type="ECO:0000313" key="9">
    <source>
        <dbReference type="Proteomes" id="UP000019028"/>
    </source>
</evidence>
<dbReference type="EMBL" id="CP006569">
    <property type="protein sequence ID" value="AHF75635.1"/>
    <property type="molecule type" value="Genomic_DNA"/>
</dbReference>
<dbReference type="GO" id="GO:0016020">
    <property type="term" value="C:membrane"/>
    <property type="evidence" value="ECO:0007669"/>
    <property type="project" value="InterPro"/>
</dbReference>
<dbReference type="PATRIC" id="fig|1239307.3.peg.576"/>
<evidence type="ECO:0000259" key="7">
    <source>
        <dbReference type="SMART" id="SM00079"/>
    </source>
</evidence>
<dbReference type="PANTHER" id="PTHR35936:SF38">
    <property type="entry name" value="GLUTAMINE-BINDING PERIPLASMIC PROTEIN"/>
    <property type="match status" value="1"/>
</dbReference>
<comment type="similarity">
    <text evidence="2 4">Belongs to the bacterial solute-binding protein 3 family.</text>
</comment>
<dbReference type="KEGG" id="sod:Sant_0539"/>
<name>W0HTT7_9GAMM</name>
<accession>W0HTT7</accession>
<dbReference type="AlphaFoldDB" id="W0HTT7"/>
<feature type="domain" description="Ionotropic glutamate receptor C-terminal" evidence="7">
    <location>
        <begin position="27"/>
        <end position="244"/>
    </location>
</feature>
<dbReference type="SMART" id="SM00062">
    <property type="entry name" value="PBPb"/>
    <property type="match status" value="1"/>
</dbReference>
<comment type="subcellular location">
    <subcellularLocation>
        <location evidence="1">Cell envelope</location>
    </subcellularLocation>
</comment>
<evidence type="ECO:0000256" key="2">
    <source>
        <dbReference type="ARBA" id="ARBA00010333"/>
    </source>
</evidence>
<evidence type="ECO:0000259" key="6">
    <source>
        <dbReference type="SMART" id="SM00062"/>
    </source>
</evidence>
<dbReference type="RefSeq" id="WP_025420765.1">
    <property type="nucleotide sequence ID" value="NZ_CP006569.1"/>
</dbReference>
<protein>
    <submittedName>
        <fullName evidence="8">Family 3 extracellular solute-binding protein</fullName>
    </submittedName>
</protein>
<feature type="chain" id="PRO_5004790653" evidence="5">
    <location>
        <begin position="24"/>
        <end position="247"/>
    </location>
</feature>
<evidence type="ECO:0000256" key="1">
    <source>
        <dbReference type="ARBA" id="ARBA00004196"/>
    </source>
</evidence>
<feature type="signal peptide" evidence="5">
    <location>
        <begin position="1"/>
        <end position="23"/>
    </location>
</feature>
<evidence type="ECO:0000256" key="4">
    <source>
        <dbReference type="RuleBase" id="RU003744"/>
    </source>
</evidence>
<keyword evidence="3 5" id="KW-0732">Signal</keyword>
<dbReference type="InterPro" id="IPR001638">
    <property type="entry name" value="Solute-binding_3/MltF_N"/>
</dbReference>
<dbReference type="SMART" id="SM00079">
    <property type="entry name" value="PBPe"/>
    <property type="match status" value="1"/>
</dbReference>
<dbReference type="PROSITE" id="PS01039">
    <property type="entry name" value="SBP_BACTERIAL_3"/>
    <property type="match status" value="1"/>
</dbReference>
<dbReference type="GO" id="GO:0015276">
    <property type="term" value="F:ligand-gated monoatomic ion channel activity"/>
    <property type="evidence" value="ECO:0007669"/>
    <property type="project" value="InterPro"/>
</dbReference>